<proteinExistence type="predicted"/>
<gene>
    <name evidence="2" type="ORF">K6K13_14345</name>
</gene>
<protein>
    <submittedName>
        <fullName evidence="2">Alkene reductase</fullName>
    </submittedName>
</protein>
<dbReference type="RefSeq" id="WP_222157611.1">
    <property type="nucleotide sequence ID" value="NZ_CP081864.1"/>
</dbReference>
<dbReference type="Gene3D" id="3.20.20.70">
    <property type="entry name" value="Aldolase class I"/>
    <property type="match status" value="1"/>
</dbReference>
<dbReference type="Proteomes" id="UP000825886">
    <property type="component" value="Chromosome"/>
</dbReference>
<dbReference type="InterPro" id="IPR001155">
    <property type="entry name" value="OxRdtase_FMN_N"/>
</dbReference>
<dbReference type="InterPro" id="IPR013785">
    <property type="entry name" value="Aldolase_TIM"/>
</dbReference>
<accession>A0ABX9AND0</accession>
<feature type="domain" description="NADH:flavin oxidoreductase/NADH oxidase N-terminal" evidence="1">
    <location>
        <begin position="3"/>
        <end position="328"/>
    </location>
</feature>
<dbReference type="PANTHER" id="PTHR22893">
    <property type="entry name" value="NADH OXIDOREDUCTASE-RELATED"/>
    <property type="match status" value="1"/>
</dbReference>
<dbReference type="EMBL" id="CP081864">
    <property type="protein sequence ID" value="QZN94490.1"/>
    <property type="molecule type" value="Genomic_DNA"/>
</dbReference>
<dbReference type="InterPro" id="IPR045247">
    <property type="entry name" value="Oye-like"/>
</dbReference>
<dbReference type="CDD" id="cd02933">
    <property type="entry name" value="OYE_like_FMN"/>
    <property type="match status" value="1"/>
</dbReference>
<keyword evidence="3" id="KW-1185">Reference proteome</keyword>
<dbReference type="PANTHER" id="PTHR22893:SF98">
    <property type="entry name" value="OXIDOREDUCTASE"/>
    <property type="match status" value="1"/>
</dbReference>
<evidence type="ECO:0000313" key="3">
    <source>
        <dbReference type="Proteomes" id="UP000825886"/>
    </source>
</evidence>
<organism evidence="2 3">
    <name type="scientific">Symbiopectobacterium purcellii</name>
    <dbReference type="NCBI Taxonomy" id="2871826"/>
    <lineage>
        <taxon>Bacteria</taxon>
        <taxon>Pseudomonadati</taxon>
        <taxon>Pseudomonadota</taxon>
        <taxon>Gammaproteobacteria</taxon>
        <taxon>Enterobacterales</taxon>
        <taxon>Enterobacteriaceae</taxon>
    </lineage>
</organism>
<dbReference type="SUPFAM" id="SSF51395">
    <property type="entry name" value="FMN-linked oxidoreductases"/>
    <property type="match status" value="1"/>
</dbReference>
<sequence>MPNLFEPVTIGELTLPNRIVMAPLTRMKAFNERTPGPLMLEYYVQRANAGLIISEATSISAQGVGYPNTPGIWSDEQIAGWARVTAGVHAAGGKIVLQLWHVGRISDPVYLEGKLPVAPSAIAPEGHVATVRPYKNYEMPRALETNEIPAIVEDFRQAAANAKRAGFDGVEIHAANGYLLDQFLHDGSNQRTDRYGGSIENRTRFLLEAVDAVLTVWPAGRVGVHLNLMSNTHSMKDSDPAALFTYVAQQLDTRRLAFIFGREDIAGSTLYGPLVRKHFTGAYIANDGLTVASAQALLDDGGADAVSFGRWYIANPDLVQRLRVGAPLNALNAQTIYTSDRTGYTDYPTLDDDNASPQEGA</sequence>
<name>A0ABX9AND0_9ENTR</name>
<dbReference type="Pfam" id="PF00724">
    <property type="entry name" value="Oxidored_FMN"/>
    <property type="match status" value="1"/>
</dbReference>
<evidence type="ECO:0000313" key="2">
    <source>
        <dbReference type="EMBL" id="QZN94490.1"/>
    </source>
</evidence>
<evidence type="ECO:0000259" key="1">
    <source>
        <dbReference type="Pfam" id="PF00724"/>
    </source>
</evidence>
<reference evidence="2 3" key="1">
    <citation type="submission" date="2021-08" db="EMBL/GenBank/DDBJ databases">
        <title>Culture and genomic analysis of Symbiopectobacterium purcellii sp. nov. gen. nov., isolated from the leafhopper Empoasca decipiens.</title>
        <authorList>
            <person name="Nadal-Jimenez P."/>
            <person name="Siozios S."/>
            <person name="Halliday N."/>
            <person name="Camara M."/>
            <person name="Hurst G.D.D."/>
        </authorList>
    </citation>
    <scope>NUCLEOTIDE SEQUENCE [LARGE SCALE GENOMIC DNA]</scope>
    <source>
        <strain evidence="2 3">SyEd1</strain>
    </source>
</reference>